<dbReference type="eggNOG" id="KOG1947">
    <property type="taxonomic scope" value="Eukaryota"/>
</dbReference>
<proteinExistence type="predicted"/>
<name>A0A087G3F7_ARAAL</name>
<sequence>MTNPFKGTLRIVDLIYTNSDNDSSSSSSSISVANPSDSYLTQTLTPISVANPSDSYLTQIHHHLRLVHLAHNLKELDISRSRWGFHETDNGLYQIASARCVSNLSSISLWGMTTITDSGVVQLVSRTSSLQHLPSSQTLPVVPLSRTQQATNHLNENINHQLSSLILHRRQLCLRIYRLRQVRLLLRVMWFLF</sequence>
<dbReference type="Gramene" id="KFK24409">
    <property type="protein sequence ID" value="KFK24409"/>
    <property type="gene ID" value="AALP_AAs65492U000100"/>
</dbReference>
<dbReference type="AlphaFoldDB" id="A0A087G3F7"/>
<gene>
    <name evidence="1" type="ORF">AALP_AAs65492U000100</name>
</gene>
<dbReference type="EMBL" id="KL968935">
    <property type="protein sequence ID" value="KFK24409.1"/>
    <property type="molecule type" value="Genomic_DNA"/>
</dbReference>
<dbReference type="OrthoDB" id="550575at2759"/>
<keyword evidence="2" id="KW-1185">Reference proteome</keyword>
<organism evidence="1 2">
    <name type="scientific">Arabis alpina</name>
    <name type="common">Alpine rock-cress</name>
    <dbReference type="NCBI Taxonomy" id="50452"/>
    <lineage>
        <taxon>Eukaryota</taxon>
        <taxon>Viridiplantae</taxon>
        <taxon>Streptophyta</taxon>
        <taxon>Embryophyta</taxon>
        <taxon>Tracheophyta</taxon>
        <taxon>Spermatophyta</taxon>
        <taxon>Magnoliopsida</taxon>
        <taxon>eudicotyledons</taxon>
        <taxon>Gunneridae</taxon>
        <taxon>Pentapetalae</taxon>
        <taxon>rosids</taxon>
        <taxon>malvids</taxon>
        <taxon>Brassicales</taxon>
        <taxon>Brassicaceae</taxon>
        <taxon>Arabideae</taxon>
        <taxon>Arabis</taxon>
    </lineage>
</organism>
<protein>
    <submittedName>
        <fullName evidence="1">Uncharacterized protein</fullName>
    </submittedName>
</protein>
<dbReference type="Proteomes" id="UP000029120">
    <property type="component" value="Unassembled WGS sequence"/>
</dbReference>
<evidence type="ECO:0000313" key="2">
    <source>
        <dbReference type="Proteomes" id="UP000029120"/>
    </source>
</evidence>
<evidence type="ECO:0000313" key="1">
    <source>
        <dbReference type="EMBL" id="KFK24409.1"/>
    </source>
</evidence>
<dbReference type="Gene3D" id="3.80.10.10">
    <property type="entry name" value="Ribonuclease Inhibitor"/>
    <property type="match status" value="1"/>
</dbReference>
<dbReference type="InterPro" id="IPR032675">
    <property type="entry name" value="LRR_dom_sf"/>
</dbReference>
<reference evidence="2" key="1">
    <citation type="journal article" date="2015" name="Nat. Plants">
        <title>Genome expansion of Arabis alpina linked with retrotransposition and reduced symmetric DNA methylation.</title>
        <authorList>
            <person name="Willing E.M."/>
            <person name="Rawat V."/>
            <person name="Mandakova T."/>
            <person name="Maumus F."/>
            <person name="James G.V."/>
            <person name="Nordstroem K.J."/>
            <person name="Becker C."/>
            <person name="Warthmann N."/>
            <person name="Chica C."/>
            <person name="Szarzynska B."/>
            <person name="Zytnicki M."/>
            <person name="Albani M.C."/>
            <person name="Kiefer C."/>
            <person name="Bergonzi S."/>
            <person name="Castaings L."/>
            <person name="Mateos J.L."/>
            <person name="Berns M.C."/>
            <person name="Bujdoso N."/>
            <person name="Piofczyk T."/>
            <person name="de Lorenzo L."/>
            <person name="Barrero-Sicilia C."/>
            <person name="Mateos I."/>
            <person name="Piednoel M."/>
            <person name="Hagmann J."/>
            <person name="Chen-Min-Tao R."/>
            <person name="Iglesias-Fernandez R."/>
            <person name="Schuster S.C."/>
            <person name="Alonso-Blanco C."/>
            <person name="Roudier F."/>
            <person name="Carbonero P."/>
            <person name="Paz-Ares J."/>
            <person name="Davis S.J."/>
            <person name="Pecinka A."/>
            <person name="Quesneville H."/>
            <person name="Colot V."/>
            <person name="Lysak M.A."/>
            <person name="Weigel D."/>
            <person name="Coupland G."/>
            <person name="Schneeberger K."/>
        </authorList>
    </citation>
    <scope>NUCLEOTIDE SEQUENCE [LARGE SCALE GENOMIC DNA]</scope>
    <source>
        <strain evidence="2">cv. Pajares</strain>
    </source>
</reference>
<accession>A0A087G3F7</accession>